<evidence type="ECO:0000256" key="2">
    <source>
        <dbReference type="ARBA" id="ARBA00004885"/>
    </source>
</evidence>
<feature type="binding site" evidence="9">
    <location>
        <position position="53"/>
    </location>
    <ligand>
        <name>NADP(+)</name>
        <dbReference type="ChEBI" id="CHEBI:58349"/>
    </ligand>
</feature>
<dbReference type="GO" id="GO:0005829">
    <property type="term" value="C:cytosol"/>
    <property type="evidence" value="ECO:0007669"/>
    <property type="project" value="TreeGrafter"/>
</dbReference>
<accession>A0A6J4I8Y8</accession>
<keyword evidence="6 9" id="KW-0460">Magnesium</keyword>
<protein>
    <recommendedName>
        <fullName evidence="9">Ketol-acid reductoisomerase (NADP(+))</fullName>
        <shortName evidence="9">KARI</shortName>
        <ecNumber evidence="9">1.1.1.86</ecNumber>
    </recommendedName>
    <alternativeName>
        <fullName evidence="9">Acetohydroxy-acid isomeroreductase</fullName>
        <shortName evidence="9">AHIR</shortName>
    </alternativeName>
    <alternativeName>
        <fullName evidence="9">Alpha-keto-beta-hydroxylacyl reductoisomerase</fullName>
    </alternativeName>
</protein>
<feature type="binding site" evidence="9">
    <location>
        <position position="49"/>
    </location>
    <ligand>
        <name>NADP(+)</name>
        <dbReference type="ChEBI" id="CHEBI:58349"/>
    </ligand>
</feature>
<reference evidence="14" key="1">
    <citation type="submission" date="2020-02" db="EMBL/GenBank/DDBJ databases">
        <authorList>
            <person name="Meier V. D."/>
        </authorList>
    </citation>
    <scope>NUCLEOTIDE SEQUENCE</scope>
    <source>
        <strain evidence="14">AVDCRST_MAG63</strain>
    </source>
</reference>
<comment type="similarity">
    <text evidence="3 9 10">Belongs to the ketol-acid reductoisomerase family.</text>
</comment>
<comment type="cofactor">
    <cofactor evidence="9">
        <name>Mg(2+)</name>
        <dbReference type="ChEBI" id="CHEBI:18420"/>
    </cofactor>
    <text evidence="9">Binds 2 magnesium ions per subunit.</text>
</comment>
<comment type="caution">
    <text evidence="9">Lacks conserved residue(s) required for the propagation of feature annotation.</text>
</comment>
<evidence type="ECO:0000256" key="6">
    <source>
        <dbReference type="ARBA" id="ARBA00022842"/>
    </source>
</evidence>
<dbReference type="InterPro" id="IPR008927">
    <property type="entry name" value="6-PGluconate_DH-like_C_sf"/>
</dbReference>
<dbReference type="GO" id="GO:0050661">
    <property type="term" value="F:NADP binding"/>
    <property type="evidence" value="ECO:0007669"/>
    <property type="project" value="InterPro"/>
</dbReference>
<feature type="binding site" evidence="9 10">
    <location>
        <position position="231"/>
    </location>
    <ligand>
        <name>Mg(2+)</name>
        <dbReference type="ChEBI" id="CHEBI:18420"/>
        <label>2</label>
    </ligand>
</feature>
<feature type="active site" evidence="9">
    <location>
        <position position="108"/>
    </location>
</feature>
<dbReference type="PROSITE" id="PS51850">
    <property type="entry name" value="KARI_N"/>
    <property type="match status" value="1"/>
</dbReference>
<feature type="binding site" evidence="9 10">
    <location>
        <position position="195"/>
    </location>
    <ligand>
        <name>Mg(2+)</name>
        <dbReference type="ChEBI" id="CHEBI:18420"/>
        <label>1</label>
    </ligand>
</feature>
<evidence type="ECO:0000256" key="4">
    <source>
        <dbReference type="ARBA" id="ARBA00022605"/>
    </source>
</evidence>
<evidence type="ECO:0000256" key="3">
    <source>
        <dbReference type="ARBA" id="ARBA00010318"/>
    </source>
</evidence>
<feature type="binding site" evidence="9 10">
    <location>
        <position position="252"/>
    </location>
    <ligand>
        <name>substrate</name>
    </ligand>
</feature>
<evidence type="ECO:0000256" key="1">
    <source>
        <dbReference type="ARBA" id="ARBA00004864"/>
    </source>
</evidence>
<dbReference type="AlphaFoldDB" id="A0A6J4I8Y8"/>
<dbReference type="PROSITE" id="PS51851">
    <property type="entry name" value="KARI_C"/>
    <property type="match status" value="1"/>
</dbReference>
<feature type="binding site" evidence="9 10">
    <location>
        <position position="191"/>
    </location>
    <ligand>
        <name>Mg(2+)</name>
        <dbReference type="ChEBI" id="CHEBI:18420"/>
        <label>1</label>
    </ligand>
</feature>
<comment type="function">
    <text evidence="9">Involved in the biosynthesis of branched-chain amino acids (BCAA). Catalyzes an alkyl-migration followed by a ketol-acid reduction of (S)-2-acetolactate (S2AL) to yield (R)-2,3-dihydroxy-isovalerate. In the isomerase reaction, S2AL is rearranged via a Mg-dependent methyl migration to produce 3-hydroxy-3-methyl-2-ketobutyrate (HMKB). In the reductase reaction, this 2-ketoacid undergoes a metal-dependent reduction by NADPH to yield (R)-2,3-dihydroxy-isovalerate.</text>
</comment>
<keyword evidence="4 9" id="KW-0028">Amino-acid biosynthesis</keyword>
<organism evidence="14">
    <name type="scientific">uncultured Armatimonadetes bacterium</name>
    <dbReference type="NCBI Taxonomy" id="157466"/>
    <lineage>
        <taxon>Bacteria</taxon>
        <taxon>Bacillati</taxon>
        <taxon>Armatimonadota</taxon>
        <taxon>environmental samples</taxon>
    </lineage>
</organism>
<dbReference type="EC" id="1.1.1.86" evidence="9"/>
<dbReference type="Gene3D" id="6.10.240.10">
    <property type="match status" value="1"/>
</dbReference>
<keyword evidence="14" id="KW-0413">Isomerase</keyword>
<keyword evidence="9" id="KW-0521">NADP</keyword>
<comment type="pathway">
    <text evidence="2 9">Amino-acid biosynthesis; L-isoleucine biosynthesis; L-isoleucine from 2-oxobutanoate: step 2/4.</text>
</comment>
<dbReference type="GO" id="GO:0009099">
    <property type="term" value="P:L-valine biosynthetic process"/>
    <property type="evidence" value="ECO:0007669"/>
    <property type="project" value="UniProtKB-UniRule"/>
</dbReference>
<evidence type="ECO:0000256" key="10">
    <source>
        <dbReference type="PROSITE-ProRule" id="PRU01198"/>
    </source>
</evidence>
<feature type="domain" description="KARI N-terminal Rossmann" evidence="12">
    <location>
        <begin position="3"/>
        <end position="182"/>
    </location>
</feature>
<dbReference type="UniPathway" id="UPA00049">
    <property type="reaction ID" value="UER00060"/>
</dbReference>
<dbReference type="FunFam" id="3.40.50.720:FF:000023">
    <property type="entry name" value="Ketol-acid reductoisomerase (NADP(+))"/>
    <property type="match status" value="1"/>
</dbReference>
<dbReference type="NCBIfam" id="TIGR00465">
    <property type="entry name" value="ilvC"/>
    <property type="match status" value="1"/>
</dbReference>
<feature type="binding site" evidence="9 10">
    <location>
        <position position="191"/>
    </location>
    <ligand>
        <name>Mg(2+)</name>
        <dbReference type="ChEBI" id="CHEBI:18420"/>
        <label>2</label>
    </ligand>
</feature>
<comment type="catalytic activity">
    <reaction evidence="9">
        <text>(2R)-2,3-dihydroxy-3-methylbutanoate + NADP(+) = (2S)-2-acetolactate + NADPH + H(+)</text>
        <dbReference type="Rhea" id="RHEA:22068"/>
        <dbReference type="ChEBI" id="CHEBI:15378"/>
        <dbReference type="ChEBI" id="CHEBI:49072"/>
        <dbReference type="ChEBI" id="CHEBI:57783"/>
        <dbReference type="ChEBI" id="CHEBI:58349"/>
        <dbReference type="ChEBI" id="CHEBI:58476"/>
        <dbReference type="EC" id="1.1.1.86"/>
    </reaction>
</comment>
<keyword evidence="7 9" id="KW-0560">Oxidoreductase</keyword>
<name>A0A6J4I8Y8_9BACT</name>
<dbReference type="PIRSF" id="PIRSF000116">
    <property type="entry name" value="IlvC_gammaproteo"/>
    <property type="match status" value="1"/>
</dbReference>
<dbReference type="PANTHER" id="PTHR21371">
    <property type="entry name" value="KETOL-ACID REDUCTOISOMERASE, MITOCHONDRIAL"/>
    <property type="match status" value="1"/>
</dbReference>
<dbReference type="HAMAP" id="MF_00435">
    <property type="entry name" value="IlvC"/>
    <property type="match status" value="1"/>
</dbReference>
<evidence type="ECO:0000256" key="8">
    <source>
        <dbReference type="ARBA" id="ARBA00023304"/>
    </source>
</evidence>
<dbReference type="InterPro" id="IPR013116">
    <property type="entry name" value="KARI_N"/>
</dbReference>
<evidence type="ECO:0000256" key="7">
    <source>
        <dbReference type="ARBA" id="ARBA00023002"/>
    </source>
</evidence>
<dbReference type="InterPro" id="IPR014359">
    <property type="entry name" value="KARI_prok"/>
</dbReference>
<dbReference type="UniPathway" id="UPA00047">
    <property type="reaction ID" value="UER00056"/>
</dbReference>
<evidence type="ECO:0000259" key="13">
    <source>
        <dbReference type="PROSITE" id="PS51851"/>
    </source>
</evidence>
<dbReference type="SUPFAM" id="SSF48179">
    <property type="entry name" value="6-phosphogluconate dehydrogenase C-terminal domain-like"/>
    <property type="match status" value="1"/>
</dbReference>
<dbReference type="InterPro" id="IPR000506">
    <property type="entry name" value="KARI_C"/>
</dbReference>
<keyword evidence="8 9" id="KW-0100">Branched-chain amino acid biosynthesis</keyword>
<evidence type="ECO:0000313" key="14">
    <source>
        <dbReference type="EMBL" id="CAA9243729.1"/>
    </source>
</evidence>
<dbReference type="InterPro" id="IPR013023">
    <property type="entry name" value="KARI"/>
</dbReference>
<comment type="catalytic activity">
    <reaction evidence="9">
        <text>(2R,3R)-2,3-dihydroxy-3-methylpentanoate + NADP(+) = (S)-2-ethyl-2-hydroxy-3-oxobutanoate + NADPH + H(+)</text>
        <dbReference type="Rhea" id="RHEA:13493"/>
        <dbReference type="ChEBI" id="CHEBI:15378"/>
        <dbReference type="ChEBI" id="CHEBI:49256"/>
        <dbReference type="ChEBI" id="CHEBI:49258"/>
        <dbReference type="ChEBI" id="CHEBI:57783"/>
        <dbReference type="ChEBI" id="CHEBI:58349"/>
        <dbReference type="EC" id="1.1.1.86"/>
    </reaction>
</comment>
<keyword evidence="5 9" id="KW-0479">Metal-binding</keyword>
<feature type="region of interest" description="Disordered" evidence="11">
    <location>
        <begin position="331"/>
        <end position="354"/>
    </location>
</feature>
<feature type="domain" description="KARI C-terminal knotted" evidence="13">
    <location>
        <begin position="183"/>
        <end position="328"/>
    </location>
</feature>
<dbReference type="GO" id="GO:0009097">
    <property type="term" value="P:isoleucine biosynthetic process"/>
    <property type="evidence" value="ECO:0007669"/>
    <property type="project" value="UniProtKB-UniRule"/>
</dbReference>
<dbReference type="PANTHER" id="PTHR21371:SF1">
    <property type="entry name" value="KETOL-ACID REDUCTOISOMERASE, MITOCHONDRIAL"/>
    <property type="match status" value="1"/>
</dbReference>
<dbReference type="NCBIfam" id="NF004017">
    <property type="entry name" value="PRK05479.1"/>
    <property type="match status" value="1"/>
</dbReference>
<sequence>MAVKVYYEADASTDLLKGKTLAVIGYGSQGHAHALNLRDSGMNVLVGLREGKSADKARQDGFEVLPVGEAAKRADVIMILVNDEFQAGLYQESIKDNLQPGNAIAFGHGFNIHFGQVVPPPDVDVFMVAPKGPGHLVRRIYTEGKGVPCLIAIGQDHTGQAKQIALAWAAGIGGTRAGVLETTFKEETETDLFGEQAVLCGGATALVKAGFETLVEAGYQPEIAYFECLHELKLIVDLMYEAGIAGMRYSISDTAQFGDMTRGPRIVNDNTKAEMKKILDEIQTGQFAKEWILENRANRPQFNALARRDGDHLIEQVGAQLRAMMSWVQRPQGVEEKQPEQQPVSSAGGRNIEL</sequence>
<evidence type="ECO:0000259" key="12">
    <source>
        <dbReference type="PROSITE" id="PS51850"/>
    </source>
</evidence>
<dbReference type="GO" id="GO:0000287">
    <property type="term" value="F:magnesium ion binding"/>
    <property type="evidence" value="ECO:0007669"/>
    <property type="project" value="UniProtKB-UniRule"/>
</dbReference>
<evidence type="ECO:0000256" key="11">
    <source>
        <dbReference type="SAM" id="MobiDB-lite"/>
    </source>
</evidence>
<evidence type="ECO:0000256" key="9">
    <source>
        <dbReference type="HAMAP-Rule" id="MF_00435"/>
    </source>
</evidence>
<dbReference type="NCBIfam" id="NF009940">
    <property type="entry name" value="PRK13403.1"/>
    <property type="match status" value="1"/>
</dbReference>
<dbReference type="Pfam" id="PF01450">
    <property type="entry name" value="KARI_C"/>
    <property type="match status" value="1"/>
</dbReference>
<proteinExistence type="inferred from homology"/>
<evidence type="ECO:0000256" key="5">
    <source>
        <dbReference type="ARBA" id="ARBA00022723"/>
    </source>
</evidence>
<comment type="pathway">
    <text evidence="1 9">Amino-acid biosynthesis; L-valine biosynthesis; L-valine from pyruvate: step 2/4.</text>
</comment>
<gene>
    <name evidence="9" type="primary">ilvC</name>
    <name evidence="14" type="ORF">AVDCRST_MAG63-1660</name>
</gene>
<feature type="binding site" evidence="9">
    <location>
        <position position="134"/>
    </location>
    <ligand>
        <name>NADP(+)</name>
        <dbReference type="ChEBI" id="CHEBI:58349"/>
    </ligand>
</feature>
<feature type="binding site" evidence="9">
    <location>
        <begin position="26"/>
        <end position="29"/>
    </location>
    <ligand>
        <name>NADP(+)</name>
        <dbReference type="ChEBI" id="CHEBI:58349"/>
    </ligand>
</feature>
<dbReference type="GO" id="GO:0004455">
    <property type="term" value="F:ketol-acid reductoisomerase activity"/>
    <property type="evidence" value="ECO:0007669"/>
    <property type="project" value="UniProtKB-UniRule"/>
</dbReference>
<feature type="binding site" evidence="9 10">
    <location>
        <position position="227"/>
    </location>
    <ligand>
        <name>Mg(2+)</name>
        <dbReference type="ChEBI" id="CHEBI:18420"/>
        <label>2</label>
    </ligand>
</feature>
<dbReference type="Pfam" id="PF07991">
    <property type="entry name" value="KARI_N"/>
    <property type="match status" value="1"/>
</dbReference>
<dbReference type="SUPFAM" id="SSF51735">
    <property type="entry name" value="NAD(P)-binding Rossmann-fold domains"/>
    <property type="match status" value="1"/>
</dbReference>
<dbReference type="EMBL" id="CADCTO010000198">
    <property type="protein sequence ID" value="CAA9243729.1"/>
    <property type="molecule type" value="Genomic_DNA"/>
</dbReference>
<dbReference type="Gene3D" id="3.40.50.720">
    <property type="entry name" value="NAD(P)-binding Rossmann-like Domain"/>
    <property type="match status" value="1"/>
</dbReference>
<dbReference type="GO" id="GO:0016853">
    <property type="term" value="F:isomerase activity"/>
    <property type="evidence" value="ECO:0007669"/>
    <property type="project" value="UniProtKB-KW"/>
</dbReference>
<dbReference type="InterPro" id="IPR036291">
    <property type="entry name" value="NAD(P)-bd_dom_sf"/>
</dbReference>